<dbReference type="Proteomes" id="UP001239111">
    <property type="component" value="Chromosome 3"/>
</dbReference>
<dbReference type="EMBL" id="CM056743">
    <property type="protein sequence ID" value="KAJ8672233.1"/>
    <property type="molecule type" value="Genomic_DNA"/>
</dbReference>
<sequence>MAVLGFCGMINLWEQHGATWDSYALIELYFKQNCTQEEIIALLEKNHGVIIKRRTLKRRMPWLGLRRNSIVESDINDICSAIVTELQSCGFNLGYRAMWQKFLHVHKLRVKRDTVYKLLKIADPEGVEERKANRLKRRVFSSKGSNHIWSLDGYDKLKPFGFPIHGCIDRFSRYVLWLQYTTTNNDPKVPAYLFLQAVKKLKGLPTLVRTDAGTENVNIHSLQTCLRAGQGDDLEGDKSYIVGRSVHNQRIESYWGQMRQHSMDSYIHLFTTLKDNHEFDGSERDTKCLQFCFASLIQSDLDKCRDLWNKHSIRKQNANNIHGKPYSMYHLPEKYGAQDCKKPVDLNAVDRLFPEFTEEPQLYDPFFAQQARYFFPNLRIPSNVDEALALYRKLKQCMDES</sequence>
<gene>
    <name evidence="1" type="ORF">QAD02_003492</name>
</gene>
<proteinExistence type="predicted"/>
<evidence type="ECO:0000313" key="1">
    <source>
        <dbReference type="EMBL" id="KAJ8672233.1"/>
    </source>
</evidence>
<keyword evidence="2" id="KW-1185">Reference proteome</keyword>
<reference evidence="1" key="1">
    <citation type="submission" date="2023-04" db="EMBL/GenBank/DDBJ databases">
        <title>A chromosome-level genome assembly of the parasitoid wasp Eretmocerus hayati.</title>
        <authorList>
            <person name="Zhong Y."/>
            <person name="Liu S."/>
            <person name="Liu Y."/>
        </authorList>
    </citation>
    <scope>NUCLEOTIDE SEQUENCE</scope>
    <source>
        <strain evidence="1">ZJU_SS_LIU_2023</strain>
    </source>
</reference>
<organism evidence="1 2">
    <name type="scientific">Eretmocerus hayati</name>
    <dbReference type="NCBI Taxonomy" id="131215"/>
    <lineage>
        <taxon>Eukaryota</taxon>
        <taxon>Metazoa</taxon>
        <taxon>Ecdysozoa</taxon>
        <taxon>Arthropoda</taxon>
        <taxon>Hexapoda</taxon>
        <taxon>Insecta</taxon>
        <taxon>Pterygota</taxon>
        <taxon>Neoptera</taxon>
        <taxon>Endopterygota</taxon>
        <taxon>Hymenoptera</taxon>
        <taxon>Apocrita</taxon>
        <taxon>Proctotrupomorpha</taxon>
        <taxon>Chalcidoidea</taxon>
        <taxon>Aphelinidae</taxon>
        <taxon>Aphelininae</taxon>
        <taxon>Eretmocerus</taxon>
    </lineage>
</organism>
<comment type="caution">
    <text evidence="1">The sequence shown here is derived from an EMBL/GenBank/DDBJ whole genome shotgun (WGS) entry which is preliminary data.</text>
</comment>
<name>A0ACC2NLZ9_9HYME</name>
<protein>
    <submittedName>
        <fullName evidence="1">Uncharacterized protein</fullName>
    </submittedName>
</protein>
<evidence type="ECO:0000313" key="2">
    <source>
        <dbReference type="Proteomes" id="UP001239111"/>
    </source>
</evidence>
<accession>A0ACC2NLZ9</accession>